<dbReference type="HAMAP" id="MF_00227">
    <property type="entry name" value="RNase_P"/>
    <property type="match status" value="1"/>
</dbReference>
<dbReference type="Gene3D" id="3.30.230.10">
    <property type="match status" value="1"/>
</dbReference>
<dbReference type="GO" id="GO:0004526">
    <property type="term" value="F:ribonuclease P activity"/>
    <property type="evidence" value="ECO:0007669"/>
    <property type="project" value="UniProtKB-UniRule"/>
</dbReference>
<protein>
    <recommendedName>
        <fullName evidence="7 8">Ribonuclease P protein component</fullName>
        <shortName evidence="7">RNase P protein</shortName>
        <shortName evidence="7">RNaseP protein</shortName>
        <ecNumber evidence="7 8">3.1.26.5</ecNumber>
    </recommendedName>
    <alternativeName>
        <fullName evidence="7">Protein C5</fullName>
    </alternativeName>
</protein>
<dbReference type="InterPro" id="IPR000100">
    <property type="entry name" value="RNase_P"/>
</dbReference>
<dbReference type="Pfam" id="PF00825">
    <property type="entry name" value="Ribonuclease_P"/>
    <property type="match status" value="1"/>
</dbReference>
<keyword evidence="10" id="KW-1185">Reference proteome</keyword>
<gene>
    <name evidence="7 9" type="primary">rnpA</name>
    <name evidence="9" type="ORF">EHV08_06325</name>
</gene>
<evidence type="ECO:0000313" key="10">
    <source>
        <dbReference type="Proteomes" id="UP000278983"/>
    </source>
</evidence>
<evidence type="ECO:0000256" key="7">
    <source>
        <dbReference type="HAMAP-Rule" id="MF_00227"/>
    </source>
</evidence>
<dbReference type="EMBL" id="RYYU01000001">
    <property type="protein sequence ID" value="RUL59409.1"/>
    <property type="molecule type" value="Genomic_DNA"/>
</dbReference>
<evidence type="ECO:0000256" key="5">
    <source>
        <dbReference type="ARBA" id="ARBA00022801"/>
    </source>
</evidence>
<reference evidence="9 10" key="1">
    <citation type="submission" date="2018-12" db="EMBL/GenBank/DDBJ databases">
        <title>Genome sequencing of Prevotella sp. KCOM 3155 (= JS262).</title>
        <authorList>
            <person name="Kook J.-K."/>
            <person name="Park S.-N."/>
            <person name="Lim Y.K."/>
        </authorList>
    </citation>
    <scope>NUCLEOTIDE SEQUENCE [LARGE SCALE GENOMIC DNA]</scope>
    <source>
        <strain evidence="9 10">KCOM 3155</strain>
    </source>
</reference>
<name>A0A432LKQ4_9BACT</name>
<keyword evidence="4 7" id="KW-0255">Endonuclease</keyword>
<evidence type="ECO:0000313" key="9">
    <source>
        <dbReference type="EMBL" id="RUL59409.1"/>
    </source>
</evidence>
<comment type="function">
    <text evidence="1 7">RNaseP catalyzes the removal of the 5'-leader sequence from pre-tRNA to produce the mature 5'-terminus. It can also cleave other RNA substrates such as 4.5S RNA. The protein component plays an auxiliary but essential role in vivo by binding to the 5'-leader sequence and broadening the substrate specificity of the ribozyme.</text>
</comment>
<keyword evidence="6 7" id="KW-0694">RNA-binding</keyword>
<dbReference type="EC" id="3.1.26.5" evidence="7 8"/>
<organism evidence="9 10">
    <name type="scientific">Prevotella koreensis</name>
    <dbReference type="NCBI Taxonomy" id="2490854"/>
    <lineage>
        <taxon>Bacteria</taxon>
        <taxon>Pseudomonadati</taxon>
        <taxon>Bacteroidota</taxon>
        <taxon>Bacteroidia</taxon>
        <taxon>Bacteroidales</taxon>
        <taxon>Prevotellaceae</taxon>
        <taxon>Prevotella</taxon>
    </lineage>
</organism>
<dbReference type="InterPro" id="IPR014721">
    <property type="entry name" value="Ribsml_uS5_D2-typ_fold_subgr"/>
</dbReference>
<comment type="subunit">
    <text evidence="7">Consists of a catalytic RNA component (M1 or rnpB) and a protein subunit.</text>
</comment>
<dbReference type="SUPFAM" id="SSF54211">
    <property type="entry name" value="Ribosomal protein S5 domain 2-like"/>
    <property type="match status" value="1"/>
</dbReference>
<dbReference type="InterPro" id="IPR020539">
    <property type="entry name" value="RNase_P_CS"/>
</dbReference>
<evidence type="ECO:0000256" key="4">
    <source>
        <dbReference type="ARBA" id="ARBA00022759"/>
    </source>
</evidence>
<dbReference type="PROSITE" id="PS00648">
    <property type="entry name" value="RIBONUCLEASE_P"/>
    <property type="match status" value="1"/>
</dbReference>
<dbReference type="RefSeq" id="WP_126678567.1">
    <property type="nucleotide sequence ID" value="NZ_RYYU01000001.1"/>
</dbReference>
<comment type="similarity">
    <text evidence="7">Belongs to the RnpA family.</text>
</comment>
<dbReference type="GO" id="GO:0001682">
    <property type="term" value="P:tRNA 5'-leader removal"/>
    <property type="evidence" value="ECO:0007669"/>
    <property type="project" value="UniProtKB-UniRule"/>
</dbReference>
<sequence>MAITDAPTLEKRERISSKKTIDRLFCGGQSKAMSAFPLRAVYAVMPREKDGVEAAMMVSVPKRMFKRAVKRNRVKRQVREAYRLNKHVLKDALESMPEMTLLVAFVCIDDKLHSSAKIIHKVRNLLERIAERMLNGKIPQTEG</sequence>
<dbReference type="OrthoDB" id="1524972at2"/>
<evidence type="ECO:0000256" key="8">
    <source>
        <dbReference type="NCBIfam" id="TIGR00188"/>
    </source>
</evidence>
<proteinExistence type="inferred from homology"/>
<dbReference type="GO" id="GO:0000049">
    <property type="term" value="F:tRNA binding"/>
    <property type="evidence" value="ECO:0007669"/>
    <property type="project" value="UniProtKB-UniRule"/>
</dbReference>
<evidence type="ECO:0000256" key="3">
    <source>
        <dbReference type="ARBA" id="ARBA00022722"/>
    </source>
</evidence>
<comment type="caution">
    <text evidence="9">The sequence shown here is derived from an EMBL/GenBank/DDBJ whole genome shotgun (WGS) entry which is preliminary data.</text>
</comment>
<comment type="catalytic activity">
    <reaction evidence="7">
        <text>Endonucleolytic cleavage of RNA, removing 5'-extranucleotides from tRNA precursor.</text>
        <dbReference type="EC" id="3.1.26.5"/>
    </reaction>
</comment>
<dbReference type="Proteomes" id="UP000278983">
    <property type="component" value="Unassembled WGS sequence"/>
</dbReference>
<evidence type="ECO:0000256" key="6">
    <source>
        <dbReference type="ARBA" id="ARBA00022884"/>
    </source>
</evidence>
<dbReference type="AlphaFoldDB" id="A0A432LKQ4"/>
<keyword evidence="2 7" id="KW-0819">tRNA processing</keyword>
<accession>A0A432LKQ4</accession>
<evidence type="ECO:0000256" key="2">
    <source>
        <dbReference type="ARBA" id="ARBA00022694"/>
    </source>
</evidence>
<keyword evidence="3 7" id="KW-0540">Nuclease</keyword>
<dbReference type="NCBIfam" id="TIGR00188">
    <property type="entry name" value="rnpA"/>
    <property type="match status" value="1"/>
</dbReference>
<keyword evidence="5 7" id="KW-0378">Hydrolase</keyword>
<dbReference type="InterPro" id="IPR020568">
    <property type="entry name" value="Ribosomal_Su5_D2-typ_SF"/>
</dbReference>
<evidence type="ECO:0000256" key="1">
    <source>
        <dbReference type="ARBA" id="ARBA00002663"/>
    </source>
</evidence>